<proteinExistence type="predicted"/>
<gene>
    <name evidence="1" type="ORF">HAX54_045253</name>
</gene>
<sequence length="75" mass="8492">MGSSYGILKIGMWKREARAPGCACSKMLENGAHEIFQKFQRYHDEFFDIVIMPFDVLKNIFGTGSNAGHFDESNT</sequence>
<keyword evidence="2" id="KW-1185">Reference proteome</keyword>
<comment type="caution">
    <text evidence="1">The sequence shown here is derived from an EMBL/GenBank/DDBJ whole genome shotgun (WGS) entry which is preliminary data.</text>
</comment>
<organism evidence="1 2">
    <name type="scientific">Datura stramonium</name>
    <name type="common">Jimsonweed</name>
    <name type="synonym">Common thornapple</name>
    <dbReference type="NCBI Taxonomy" id="4076"/>
    <lineage>
        <taxon>Eukaryota</taxon>
        <taxon>Viridiplantae</taxon>
        <taxon>Streptophyta</taxon>
        <taxon>Embryophyta</taxon>
        <taxon>Tracheophyta</taxon>
        <taxon>Spermatophyta</taxon>
        <taxon>Magnoliopsida</taxon>
        <taxon>eudicotyledons</taxon>
        <taxon>Gunneridae</taxon>
        <taxon>Pentapetalae</taxon>
        <taxon>asterids</taxon>
        <taxon>lamiids</taxon>
        <taxon>Solanales</taxon>
        <taxon>Solanaceae</taxon>
        <taxon>Solanoideae</taxon>
        <taxon>Datureae</taxon>
        <taxon>Datura</taxon>
    </lineage>
</organism>
<protein>
    <submittedName>
        <fullName evidence="1">Uncharacterized protein</fullName>
    </submittedName>
</protein>
<evidence type="ECO:0000313" key="2">
    <source>
        <dbReference type="Proteomes" id="UP000823775"/>
    </source>
</evidence>
<dbReference type="Proteomes" id="UP000823775">
    <property type="component" value="Unassembled WGS sequence"/>
</dbReference>
<evidence type="ECO:0000313" key="1">
    <source>
        <dbReference type="EMBL" id="MCD7446196.1"/>
    </source>
</evidence>
<reference evidence="1 2" key="1">
    <citation type="journal article" date="2021" name="BMC Genomics">
        <title>Datura genome reveals duplications of psychoactive alkaloid biosynthetic genes and high mutation rate following tissue culture.</title>
        <authorList>
            <person name="Rajewski A."/>
            <person name="Carter-House D."/>
            <person name="Stajich J."/>
            <person name="Litt A."/>
        </authorList>
    </citation>
    <scope>NUCLEOTIDE SEQUENCE [LARGE SCALE GENOMIC DNA]</scope>
    <source>
        <strain evidence="1">AR-01</strain>
    </source>
</reference>
<accession>A0ABS8RH73</accession>
<name>A0ABS8RH73_DATST</name>
<dbReference type="EMBL" id="JACEIK010000007">
    <property type="protein sequence ID" value="MCD7446196.1"/>
    <property type="molecule type" value="Genomic_DNA"/>
</dbReference>